<organism evidence="2 3">
    <name type="scientific">Lottia gigantea</name>
    <name type="common">Giant owl limpet</name>
    <dbReference type="NCBI Taxonomy" id="225164"/>
    <lineage>
        <taxon>Eukaryota</taxon>
        <taxon>Metazoa</taxon>
        <taxon>Spiralia</taxon>
        <taxon>Lophotrochozoa</taxon>
        <taxon>Mollusca</taxon>
        <taxon>Gastropoda</taxon>
        <taxon>Patellogastropoda</taxon>
        <taxon>Lottioidea</taxon>
        <taxon>Lottiidae</taxon>
        <taxon>Lottia</taxon>
    </lineage>
</organism>
<keyword evidence="3" id="KW-1185">Reference proteome</keyword>
<accession>V4BHY5</accession>
<dbReference type="Proteomes" id="UP000030746">
    <property type="component" value="Unassembled WGS sequence"/>
</dbReference>
<dbReference type="OMA" id="EDEKMKC"/>
<dbReference type="PROSITE" id="PS50055">
    <property type="entry name" value="TYR_PHOSPHATASE_PTP"/>
    <property type="match status" value="1"/>
</dbReference>
<feature type="non-terminal residue" evidence="2">
    <location>
        <position position="76"/>
    </location>
</feature>
<proteinExistence type="predicted"/>
<dbReference type="InterPro" id="IPR050348">
    <property type="entry name" value="Protein-Tyr_Phosphatase"/>
</dbReference>
<dbReference type="InterPro" id="IPR000242">
    <property type="entry name" value="PTP_cat"/>
</dbReference>
<dbReference type="CTD" id="20252789"/>
<name>V4BHY5_LOTGI</name>
<gene>
    <name evidence="2" type="ORF">LOTGIDRAFT_88457</name>
</gene>
<evidence type="ECO:0000313" key="2">
    <source>
        <dbReference type="EMBL" id="ESP05502.1"/>
    </source>
</evidence>
<feature type="domain" description="Tyrosine-protein phosphatase" evidence="1">
    <location>
        <begin position="1"/>
        <end position="76"/>
    </location>
</feature>
<dbReference type="GeneID" id="20252789"/>
<dbReference type="PANTHER" id="PTHR19134">
    <property type="entry name" value="RECEPTOR-TYPE TYROSINE-PROTEIN PHOSPHATASE"/>
    <property type="match status" value="1"/>
</dbReference>
<dbReference type="STRING" id="225164.V4BHY5"/>
<dbReference type="PANTHER" id="PTHR19134:SF449">
    <property type="entry name" value="TYROSINE-PROTEIN PHOSPHATASE 1"/>
    <property type="match status" value="1"/>
</dbReference>
<dbReference type="GO" id="GO:0004725">
    <property type="term" value="F:protein tyrosine phosphatase activity"/>
    <property type="evidence" value="ECO:0007669"/>
    <property type="project" value="InterPro"/>
</dbReference>
<evidence type="ECO:0000313" key="3">
    <source>
        <dbReference type="Proteomes" id="UP000030746"/>
    </source>
</evidence>
<reference evidence="2 3" key="1">
    <citation type="journal article" date="2013" name="Nature">
        <title>Insights into bilaterian evolution from three spiralian genomes.</title>
        <authorList>
            <person name="Simakov O."/>
            <person name="Marletaz F."/>
            <person name="Cho S.J."/>
            <person name="Edsinger-Gonzales E."/>
            <person name="Havlak P."/>
            <person name="Hellsten U."/>
            <person name="Kuo D.H."/>
            <person name="Larsson T."/>
            <person name="Lv J."/>
            <person name="Arendt D."/>
            <person name="Savage R."/>
            <person name="Osoegawa K."/>
            <person name="de Jong P."/>
            <person name="Grimwood J."/>
            <person name="Chapman J.A."/>
            <person name="Shapiro H."/>
            <person name="Aerts A."/>
            <person name="Otillar R.P."/>
            <person name="Terry A.Y."/>
            <person name="Boore J.L."/>
            <person name="Grigoriev I.V."/>
            <person name="Lindberg D.R."/>
            <person name="Seaver E.C."/>
            <person name="Weisblat D.A."/>
            <person name="Putnam N.H."/>
            <person name="Rokhsar D.S."/>
        </authorList>
    </citation>
    <scope>NUCLEOTIDE SEQUENCE [LARGE SCALE GENOMIC DNA]</scope>
</reference>
<protein>
    <recommendedName>
        <fullName evidence="1">Tyrosine-protein phosphatase domain-containing protein</fullName>
    </recommendedName>
</protein>
<dbReference type="Pfam" id="PF00102">
    <property type="entry name" value="Y_phosphatase"/>
    <property type="match status" value="1"/>
</dbReference>
<sequence>GPTKITLNDFVRMIFEEKCEKVLMLTNLIESGKYKCERYWPLEEKQDFGNITVKLVKETIRSYYVKRTLSLINTKV</sequence>
<dbReference type="KEGG" id="lgi:LOTGIDRAFT_88457"/>
<dbReference type="AlphaFoldDB" id="V4BHY5"/>
<dbReference type="HOGENOM" id="CLU_2661591_0_0_1"/>
<feature type="non-terminal residue" evidence="2">
    <location>
        <position position="1"/>
    </location>
</feature>
<dbReference type="RefSeq" id="XP_009044047.1">
    <property type="nucleotide sequence ID" value="XM_009045799.1"/>
</dbReference>
<evidence type="ECO:0000259" key="1">
    <source>
        <dbReference type="PROSITE" id="PS50055"/>
    </source>
</evidence>
<dbReference type="EMBL" id="KB199650">
    <property type="protein sequence ID" value="ESP05502.1"/>
    <property type="molecule type" value="Genomic_DNA"/>
</dbReference>
<dbReference type="Gene3D" id="3.90.190.10">
    <property type="entry name" value="Protein tyrosine phosphatase superfamily"/>
    <property type="match status" value="1"/>
</dbReference>
<dbReference type="OrthoDB" id="6146757at2759"/>
<dbReference type="InterPro" id="IPR029021">
    <property type="entry name" value="Prot-tyrosine_phosphatase-like"/>
</dbReference>
<dbReference type="SUPFAM" id="SSF52799">
    <property type="entry name" value="(Phosphotyrosine protein) phosphatases II"/>
    <property type="match status" value="1"/>
</dbReference>